<reference evidence="3 4" key="2">
    <citation type="journal article" date="2012" name="Nucleic Acids Res.">
        <title>Massive gene acquisitions in Mycobacterium indicus pranii provide a perspective on mycobacterial evolution.</title>
        <authorList>
            <person name="Saini V."/>
            <person name="Raghuvanshi S."/>
            <person name="Khurana J.P."/>
            <person name="Ahmed N."/>
            <person name="Hasnain S.E."/>
            <person name="Tyagi A.K."/>
            <person name="Tyagi A.K."/>
        </authorList>
    </citation>
    <scope>NUCLEOTIDE SEQUENCE [LARGE SCALE GENOMIC DNA]</scope>
    <source>
        <strain evidence="4">DSM 45239 / MTCC 9506</strain>
    </source>
</reference>
<dbReference type="AlphaFoldDB" id="J9WL95"/>
<accession>J9WL95</accession>
<evidence type="ECO:0000259" key="2">
    <source>
        <dbReference type="SMART" id="SM00894"/>
    </source>
</evidence>
<proteinExistence type="predicted"/>
<feature type="domain" description="Excalibur calcium-binding" evidence="2">
    <location>
        <begin position="291"/>
        <end position="327"/>
    </location>
</feature>
<dbReference type="Pfam" id="PF05901">
    <property type="entry name" value="Excalibur"/>
    <property type="match status" value="1"/>
</dbReference>
<evidence type="ECO:0000256" key="1">
    <source>
        <dbReference type="SAM" id="MobiDB-lite"/>
    </source>
</evidence>
<gene>
    <name evidence="3" type="ORF">MIP_06097</name>
</gene>
<dbReference type="RefSeq" id="WP_014942796.1">
    <property type="nucleotide sequence ID" value="NC_018612.1"/>
</dbReference>
<feature type="region of interest" description="Disordered" evidence="1">
    <location>
        <begin position="308"/>
        <end position="327"/>
    </location>
</feature>
<dbReference type="PATRIC" id="fig|1232724.3.peg.4142"/>
<protein>
    <recommendedName>
        <fullName evidence="2">Excalibur calcium-binding domain-containing protein</fullName>
    </recommendedName>
</protein>
<dbReference type="PANTHER" id="PTHR24094:SF15">
    <property type="entry name" value="AMP-DEPENDENT SYNTHETASE_LIGASE DOMAIN-CONTAINING PROTEIN-RELATED"/>
    <property type="match status" value="1"/>
</dbReference>
<feature type="region of interest" description="Disordered" evidence="1">
    <location>
        <begin position="268"/>
        <end position="290"/>
    </location>
</feature>
<dbReference type="Pfam" id="PF07510">
    <property type="entry name" value="GmrSD_C"/>
    <property type="match status" value="1"/>
</dbReference>
<dbReference type="EMBL" id="CP002275">
    <property type="protein sequence ID" value="AFS16101.1"/>
    <property type="molecule type" value="Genomic_DNA"/>
</dbReference>
<dbReference type="PANTHER" id="PTHR24094">
    <property type="entry name" value="SECRETED PROTEIN"/>
    <property type="match status" value="1"/>
</dbReference>
<dbReference type="InterPro" id="IPR011089">
    <property type="entry name" value="GmrSD_C"/>
</dbReference>
<dbReference type="InterPro" id="IPR008613">
    <property type="entry name" value="Excalibur_Ca-bd_domain"/>
</dbReference>
<dbReference type="Proteomes" id="UP000007329">
    <property type="component" value="Chromosome"/>
</dbReference>
<evidence type="ECO:0000313" key="4">
    <source>
        <dbReference type="Proteomes" id="UP000007329"/>
    </source>
</evidence>
<name>J9WL95_MYCIP</name>
<feature type="compositionally biased region" description="Basic and acidic residues" evidence="1">
    <location>
        <begin position="316"/>
        <end position="327"/>
    </location>
</feature>
<dbReference type="KEGG" id="mid:MIP_06097"/>
<feature type="compositionally biased region" description="Low complexity" evidence="1">
    <location>
        <begin position="269"/>
        <end position="290"/>
    </location>
</feature>
<dbReference type="SMART" id="SM00894">
    <property type="entry name" value="Excalibur"/>
    <property type="match status" value="1"/>
</dbReference>
<organism evidence="3 4">
    <name type="scientific">Mycobacterium indicus pranii (strain DSM 45239 / MTCC 9506)</name>
    <dbReference type="NCBI Taxonomy" id="1232724"/>
    <lineage>
        <taxon>Bacteria</taxon>
        <taxon>Bacillati</taxon>
        <taxon>Actinomycetota</taxon>
        <taxon>Actinomycetes</taxon>
        <taxon>Mycobacteriales</taxon>
        <taxon>Mycobacteriaceae</taxon>
        <taxon>Mycobacterium</taxon>
        <taxon>Mycobacterium avium complex (MAC)</taxon>
    </lineage>
</organism>
<sequence length="327" mass="34154">MKLARAKKFATNRSAVIAGILISTLVLISALAHNGRADSMPGSAPTSLATFASSPPASSDPLDASAASAKLATLAIKGRAPITGYDRSQFGPAWTDDVTVTYGHNGCDTRNDILRRDLVAVELKPESNGCTVLAGVLHDPYTGSTVEFHRGQGTPSQVQIDHVVALSDAWQKGAQQWDAGQRRNFANDPINLQATIASVNEQKGDGDAATWLPPNKSYRCTYVSRIVDVKSTYGLWVTQAEHDAIARVLATCGGAAVAPATDMITPAAPETSTQVVPSPTTPASSSDSSVYYPNCKAARAAGAAPIYAGQPGYRPGLDRDGDGVACE</sequence>
<dbReference type="HOGENOM" id="CLU_043034_0_0_11"/>
<evidence type="ECO:0000313" key="3">
    <source>
        <dbReference type="EMBL" id="AFS16101.1"/>
    </source>
</evidence>
<reference evidence="3 4" key="1">
    <citation type="journal article" date="2007" name="PLoS ONE">
        <title>Molecular analysis of a leprosy immunotherapeutic bacillus provides insights into Mycobacterium evolution.</title>
        <authorList>
            <person name="Ahmed N."/>
            <person name="Saini V."/>
            <person name="Raghuvanshi S."/>
            <person name="Khurana J.P."/>
            <person name="Tyagi A.K."/>
            <person name="Tyagi A.K."/>
            <person name="Hasnain S.E."/>
        </authorList>
    </citation>
    <scope>NUCLEOTIDE SEQUENCE [LARGE SCALE GENOMIC DNA]</scope>
    <source>
        <strain evidence="3">MTCC 9506</strain>
    </source>
</reference>